<keyword evidence="5" id="KW-1185">Reference proteome</keyword>
<comment type="caution">
    <text evidence="4">The sequence shown here is derived from an EMBL/GenBank/DDBJ whole genome shotgun (WGS) entry which is preliminary data.</text>
</comment>
<dbReference type="Proteomes" id="UP001524460">
    <property type="component" value="Unassembled WGS sequence"/>
</dbReference>
<accession>A0ABT1N1M7</accession>
<evidence type="ECO:0000256" key="3">
    <source>
        <dbReference type="ARBA" id="ARBA00022729"/>
    </source>
</evidence>
<evidence type="ECO:0000256" key="1">
    <source>
        <dbReference type="ARBA" id="ARBA00009175"/>
    </source>
</evidence>
<name>A0ABT1N1M7_9GAMM</name>
<dbReference type="InterPro" id="IPR050682">
    <property type="entry name" value="ModA/WtpA"/>
</dbReference>
<dbReference type="NCBIfam" id="TIGR01256">
    <property type="entry name" value="modA"/>
    <property type="match status" value="1"/>
</dbReference>
<gene>
    <name evidence="4" type="primary">modA</name>
    <name evidence="4" type="ORF">NHN17_10950</name>
</gene>
<dbReference type="SUPFAM" id="SSF53850">
    <property type="entry name" value="Periplasmic binding protein-like II"/>
    <property type="match status" value="1"/>
</dbReference>
<dbReference type="PANTHER" id="PTHR30632:SF14">
    <property type="entry name" value="TUNGSTATE_MOLYBDATE_CHROMATE-BINDING PROTEIN MODA"/>
    <property type="match status" value="1"/>
</dbReference>
<evidence type="ECO:0000256" key="2">
    <source>
        <dbReference type="ARBA" id="ARBA00022723"/>
    </source>
</evidence>
<protein>
    <submittedName>
        <fullName evidence="4">Molybdate ABC transporter substrate-binding protein</fullName>
    </submittedName>
</protein>
<dbReference type="EMBL" id="JANEYT010000021">
    <property type="protein sequence ID" value="MCQ1058579.1"/>
    <property type="molecule type" value="Genomic_DNA"/>
</dbReference>
<dbReference type="PANTHER" id="PTHR30632">
    <property type="entry name" value="MOLYBDATE-BINDING PERIPLASMIC PROTEIN"/>
    <property type="match status" value="1"/>
</dbReference>
<keyword evidence="3" id="KW-0732">Signal</keyword>
<evidence type="ECO:0000313" key="5">
    <source>
        <dbReference type="Proteomes" id="UP001524460"/>
    </source>
</evidence>
<organism evidence="4 5">
    <name type="scientific">Photobacterium pectinilyticum</name>
    <dbReference type="NCBI Taxonomy" id="2906793"/>
    <lineage>
        <taxon>Bacteria</taxon>
        <taxon>Pseudomonadati</taxon>
        <taxon>Pseudomonadota</taxon>
        <taxon>Gammaproteobacteria</taxon>
        <taxon>Vibrionales</taxon>
        <taxon>Vibrionaceae</taxon>
        <taxon>Photobacterium</taxon>
    </lineage>
</organism>
<evidence type="ECO:0000313" key="4">
    <source>
        <dbReference type="EMBL" id="MCQ1058579.1"/>
    </source>
</evidence>
<dbReference type="Pfam" id="PF13531">
    <property type="entry name" value="SBP_bac_11"/>
    <property type="match status" value="1"/>
</dbReference>
<proteinExistence type="inferred from homology"/>
<reference evidence="4 5" key="1">
    <citation type="submission" date="2022-07" db="EMBL/GenBank/DDBJ databases">
        <title>Photobacterium pectinilyticum sp. nov., a marine bacterium isolated from surface seawater of Qingdao offshore.</title>
        <authorList>
            <person name="Wang X."/>
        </authorList>
    </citation>
    <scope>NUCLEOTIDE SEQUENCE [LARGE SCALE GENOMIC DNA]</scope>
    <source>
        <strain evidence="4 5">ZSDE20</strain>
    </source>
</reference>
<dbReference type="InterPro" id="IPR005950">
    <property type="entry name" value="ModA"/>
</dbReference>
<dbReference type="PIRSF" id="PIRSF004846">
    <property type="entry name" value="ModA"/>
    <property type="match status" value="1"/>
</dbReference>
<dbReference type="InterPro" id="IPR044084">
    <property type="entry name" value="AvModA-like_subst-bd"/>
</dbReference>
<keyword evidence="2" id="KW-0479">Metal-binding</keyword>
<dbReference type="RefSeq" id="WP_255042527.1">
    <property type="nucleotide sequence ID" value="NZ_JANEYT010000021.1"/>
</dbReference>
<dbReference type="Gene3D" id="3.40.190.10">
    <property type="entry name" value="Periplasmic binding protein-like II"/>
    <property type="match status" value="2"/>
</dbReference>
<dbReference type="CDD" id="cd13539">
    <property type="entry name" value="PBP2_AvModA"/>
    <property type="match status" value="1"/>
</dbReference>
<comment type="similarity">
    <text evidence="1">Belongs to the bacterial solute-binding protein ModA family.</text>
</comment>
<sequence length="247" mass="26928">MRKIIFFVQLLTLTSVFPVYADVLVAVANNFYLPSQKLAEKFEQETGEKIEISTGSTGQLYAQIKNGAPFDIFLAADQARPKALADEGLSLEAKTYAQGILVLWSPDPRLIDKEGAVLDSQQYAYIAVADPKLAPYGAAAMEALDHIGLREVVTAKQVVGKGLNATYQYVDSGNAQLGFLAYSQVIDKIKAKQGSFWKVPTSTYQPILQDAVLMKAAANKVSAVAFMDYLQSEAGRQLIADYGYEVP</sequence>